<reference evidence="1 2" key="1">
    <citation type="journal article" date="2008" name="J. Bacteriol.">
        <title>The complete genome sequence of Thermococcus onnurineus NA1 reveals a mixed heterotrophic and carboxydotrophic metabolism.</title>
        <authorList>
            <person name="Lee H.S."/>
            <person name="Kang S.G."/>
            <person name="Bae S.S."/>
            <person name="Lim J.K."/>
            <person name="Cho Y."/>
            <person name="Kim Y.J."/>
            <person name="Jeon J.H."/>
            <person name="Cha S.S."/>
            <person name="Kwon K.K."/>
            <person name="Kim H.T."/>
            <person name="Park C.J."/>
            <person name="Lee H.W."/>
            <person name="Kim S.I."/>
            <person name="Chun J."/>
            <person name="Colwell R.R."/>
            <person name="Kim S.J."/>
            <person name="Lee J.H."/>
        </authorList>
    </citation>
    <scope>NUCLEOTIDE SEQUENCE [LARGE SCALE GENOMIC DNA]</scope>
    <source>
        <strain evidence="1 2">NA1</strain>
    </source>
</reference>
<organism evidence="1 2">
    <name type="scientific">Thermococcus onnurineus (strain NA1)</name>
    <dbReference type="NCBI Taxonomy" id="523850"/>
    <lineage>
        <taxon>Archaea</taxon>
        <taxon>Methanobacteriati</taxon>
        <taxon>Methanobacteriota</taxon>
        <taxon>Thermococci</taxon>
        <taxon>Thermococcales</taxon>
        <taxon>Thermococcaceae</taxon>
        <taxon>Thermococcus</taxon>
    </lineage>
</organism>
<dbReference type="EMBL" id="CP000855">
    <property type="protein sequence ID" value="ACJ15658.1"/>
    <property type="molecule type" value="Genomic_DNA"/>
</dbReference>
<dbReference type="eggNOG" id="arCOG02991">
    <property type="taxonomic scope" value="Archaea"/>
</dbReference>
<protein>
    <recommendedName>
        <fullName evidence="3">DUF1850 domain-containing protein</fullName>
    </recommendedName>
</protein>
<dbReference type="AlphaFoldDB" id="B6YSX1"/>
<dbReference type="KEGG" id="ton:TON_0173"/>
<evidence type="ECO:0000313" key="2">
    <source>
        <dbReference type="Proteomes" id="UP000002727"/>
    </source>
</evidence>
<dbReference type="RefSeq" id="WP_012571131.1">
    <property type="nucleotide sequence ID" value="NC_011529.1"/>
</dbReference>
<dbReference type="PATRIC" id="fig|523850.10.peg.173"/>
<proteinExistence type="predicted"/>
<accession>B6YSX1</accession>
<dbReference type="HOGENOM" id="CLU_144588_0_0_2"/>
<evidence type="ECO:0000313" key="1">
    <source>
        <dbReference type="EMBL" id="ACJ15658.1"/>
    </source>
</evidence>
<sequence>MRKSFIFLTFLLSLILLSYPLKVFMISDGVSKSVFLLGDVNVTIKYVHSVQRSEVIEVLKVNRSGIYAEEMRWRDFGAGLPEDIQSTENGYYVKKINIPLGESLDFWFIPLNSAEIWVNGKLVFSPRRETLVEFEVKECSLFEIAIGRC</sequence>
<keyword evidence="2" id="KW-1185">Reference proteome</keyword>
<dbReference type="Proteomes" id="UP000002727">
    <property type="component" value="Chromosome"/>
</dbReference>
<dbReference type="InterPro" id="IPR015001">
    <property type="entry name" value="DUF1850"/>
</dbReference>
<evidence type="ECO:0008006" key="3">
    <source>
        <dbReference type="Google" id="ProtNLM"/>
    </source>
</evidence>
<dbReference type="GeneID" id="7017829"/>
<dbReference type="Pfam" id="PF08905">
    <property type="entry name" value="DUF1850"/>
    <property type="match status" value="1"/>
</dbReference>
<dbReference type="STRING" id="523850.TON_0173"/>
<gene>
    <name evidence="1" type="ordered locus">TON_0173</name>
</gene>
<name>B6YSX1_THEON</name>